<evidence type="ECO:0000256" key="2">
    <source>
        <dbReference type="ARBA" id="ARBA00008314"/>
    </source>
</evidence>
<dbReference type="SMART" id="SM00109">
    <property type="entry name" value="C1"/>
    <property type="match status" value="2"/>
</dbReference>
<feature type="compositionally biased region" description="Polar residues" evidence="13">
    <location>
        <begin position="1341"/>
        <end position="1369"/>
    </location>
</feature>
<dbReference type="EMBL" id="CAJVCH010097443">
    <property type="protein sequence ID" value="CAG7723273.1"/>
    <property type="molecule type" value="Genomic_DNA"/>
</dbReference>
<feature type="binding site" evidence="12">
    <location>
        <begin position="247"/>
        <end position="254"/>
    </location>
    <ligand>
        <name>ATP</name>
        <dbReference type="ChEBI" id="CHEBI:30616"/>
    </ligand>
</feature>
<proteinExistence type="inferred from homology"/>
<accession>A0A8J2NY61</accession>
<dbReference type="Pfam" id="PF00788">
    <property type="entry name" value="RA"/>
    <property type="match status" value="1"/>
</dbReference>
<dbReference type="GO" id="GO:0009888">
    <property type="term" value="P:tissue development"/>
    <property type="evidence" value="ECO:0007669"/>
    <property type="project" value="UniProtKB-ARBA"/>
</dbReference>
<dbReference type="InterPro" id="IPR000159">
    <property type="entry name" value="RA_dom"/>
</dbReference>
<feature type="domain" description="Phorbol-ester/DAG-type" evidence="14">
    <location>
        <begin position="1484"/>
        <end position="1539"/>
    </location>
</feature>
<evidence type="ECO:0000256" key="1">
    <source>
        <dbReference type="ARBA" id="ARBA00004496"/>
    </source>
</evidence>
<keyword evidence="3" id="KW-0963">Cytoplasm</keyword>
<keyword evidence="5 12" id="KW-0547">Nucleotide-binding</keyword>
<dbReference type="GO" id="GO:0005737">
    <property type="term" value="C:cytoplasm"/>
    <property type="evidence" value="ECO:0007669"/>
    <property type="project" value="UniProtKB-SubCell"/>
</dbReference>
<dbReference type="PROSITE" id="PS50200">
    <property type="entry name" value="RA"/>
    <property type="match status" value="1"/>
</dbReference>
<dbReference type="CDD" id="cd01385">
    <property type="entry name" value="MYSc_Myo9"/>
    <property type="match status" value="1"/>
</dbReference>
<dbReference type="PROSITE" id="PS50081">
    <property type="entry name" value="ZF_DAG_PE_2"/>
    <property type="match status" value="2"/>
</dbReference>
<feature type="compositionally biased region" description="Polar residues" evidence="13">
    <location>
        <begin position="1385"/>
        <end position="1406"/>
    </location>
</feature>
<keyword evidence="6" id="KW-0862">Zinc</keyword>
<dbReference type="Pfam" id="PF00612">
    <property type="entry name" value="IQ"/>
    <property type="match status" value="3"/>
</dbReference>
<feature type="domain" description="Ras-associating" evidence="15">
    <location>
        <begin position="6"/>
        <end position="125"/>
    </location>
</feature>
<dbReference type="Proteomes" id="UP000708208">
    <property type="component" value="Unassembled WGS sequence"/>
</dbReference>
<feature type="compositionally biased region" description="Basic and acidic residues" evidence="13">
    <location>
        <begin position="1428"/>
        <end position="1439"/>
    </location>
</feature>
<keyword evidence="11 12" id="KW-0009">Actin-binding</keyword>
<dbReference type="PROSITE" id="PS51456">
    <property type="entry name" value="MYOSIN_MOTOR"/>
    <property type="match status" value="1"/>
</dbReference>
<dbReference type="Pfam" id="PF00620">
    <property type="entry name" value="RhoGAP"/>
    <property type="match status" value="1"/>
</dbReference>
<feature type="region of interest" description="Disordered" evidence="13">
    <location>
        <begin position="2083"/>
        <end position="2103"/>
    </location>
</feature>
<evidence type="ECO:0000259" key="14">
    <source>
        <dbReference type="PROSITE" id="PS50081"/>
    </source>
</evidence>
<keyword evidence="9 12" id="KW-0518">Myosin</keyword>
<organism evidence="18 19">
    <name type="scientific">Allacma fusca</name>
    <dbReference type="NCBI Taxonomy" id="39272"/>
    <lineage>
        <taxon>Eukaryota</taxon>
        <taxon>Metazoa</taxon>
        <taxon>Ecdysozoa</taxon>
        <taxon>Arthropoda</taxon>
        <taxon>Hexapoda</taxon>
        <taxon>Collembola</taxon>
        <taxon>Symphypleona</taxon>
        <taxon>Sminthuridae</taxon>
        <taxon>Allacma</taxon>
    </lineage>
</organism>
<feature type="compositionally biased region" description="Low complexity" evidence="13">
    <location>
        <begin position="99"/>
        <end position="110"/>
    </location>
</feature>
<evidence type="ECO:0000259" key="15">
    <source>
        <dbReference type="PROSITE" id="PS50200"/>
    </source>
</evidence>
<feature type="domain" description="Myosin motor" evidence="17">
    <location>
        <begin position="154"/>
        <end position="921"/>
    </location>
</feature>
<evidence type="ECO:0000256" key="3">
    <source>
        <dbReference type="ARBA" id="ARBA00022490"/>
    </source>
</evidence>
<evidence type="ECO:0000259" key="16">
    <source>
        <dbReference type="PROSITE" id="PS50238"/>
    </source>
</evidence>
<dbReference type="GO" id="GO:0035556">
    <property type="term" value="P:intracellular signal transduction"/>
    <property type="evidence" value="ECO:0007669"/>
    <property type="project" value="InterPro"/>
</dbReference>
<dbReference type="GO" id="GO:0005884">
    <property type="term" value="C:actin filament"/>
    <property type="evidence" value="ECO:0007669"/>
    <property type="project" value="TreeGrafter"/>
</dbReference>
<comment type="subcellular location">
    <subcellularLocation>
        <location evidence="1">Cytoplasm</location>
    </subcellularLocation>
</comment>
<dbReference type="SMART" id="SM00324">
    <property type="entry name" value="RhoGAP"/>
    <property type="match status" value="1"/>
</dbReference>
<feature type="compositionally biased region" description="Acidic residues" evidence="13">
    <location>
        <begin position="2201"/>
        <end position="2210"/>
    </location>
</feature>
<evidence type="ECO:0000256" key="10">
    <source>
        <dbReference type="ARBA" id="ARBA00023175"/>
    </source>
</evidence>
<feature type="domain" description="Phorbol-ester/DAG-type" evidence="14">
    <location>
        <begin position="1735"/>
        <end position="1785"/>
    </location>
</feature>
<dbReference type="OrthoDB" id="312459at2759"/>
<dbReference type="CDD" id="cd23767">
    <property type="entry name" value="IQCD"/>
    <property type="match status" value="1"/>
</dbReference>
<dbReference type="PANTHER" id="PTHR46184">
    <property type="entry name" value="UNCONVENTIONAL MYOSIN-IXB-LIKE PROTEIN"/>
    <property type="match status" value="1"/>
</dbReference>
<evidence type="ECO:0000256" key="4">
    <source>
        <dbReference type="ARBA" id="ARBA00022737"/>
    </source>
</evidence>
<dbReference type="Pfam" id="PF00130">
    <property type="entry name" value="C1_1"/>
    <property type="match status" value="1"/>
</dbReference>
<evidence type="ECO:0000256" key="6">
    <source>
        <dbReference type="ARBA" id="ARBA00022771"/>
    </source>
</evidence>
<keyword evidence="8" id="KW-0175">Coiled coil</keyword>
<keyword evidence="4" id="KW-0677">Repeat</keyword>
<dbReference type="InterPro" id="IPR002219">
    <property type="entry name" value="PKC_DAG/PE"/>
</dbReference>
<keyword evidence="6" id="KW-0863">Zinc-finger</keyword>
<dbReference type="InterPro" id="IPR001609">
    <property type="entry name" value="Myosin_head_motor_dom-like"/>
</dbReference>
<feature type="region of interest" description="Disordered" evidence="13">
    <location>
        <begin position="2175"/>
        <end position="2210"/>
    </location>
</feature>
<dbReference type="CDD" id="cd00029">
    <property type="entry name" value="C1"/>
    <property type="match status" value="1"/>
</dbReference>
<evidence type="ECO:0000256" key="13">
    <source>
        <dbReference type="SAM" id="MobiDB-lite"/>
    </source>
</evidence>
<dbReference type="PANTHER" id="PTHR46184:SF5">
    <property type="entry name" value="UNCONVENTIONAL MYOSIN-IXA-LIKE"/>
    <property type="match status" value="1"/>
</dbReference>
<evidence type="ECO:0000313" key="18">
    <source>
        <dbReference type="EMBL" id="CAG7723273.1"/>
    </source>
</evidence>
<dbReference type="FunFam" id="1.10.10.820:FF:000001">
    <property type="entry name" value="Myosin heavy chain"/>
    <property type="match status" value="1"/>
</dbReference>
<feature type="compositionally biased region" description="Polar residues" evidence="13">
    <location>
        <begin position="1216"/>
        <end position="1248"/>
    </location>
</feature>
<feature type="region of interest" description="Disordered" evidence="13">
    <location>
        <begin position="1314"/>
        <end position="1406"/>
    </location>
</feature>
<feature type="region of interest" description="Disordered" evidence="13">
    <location>
        <begin position="1126"/>
        <end position="1148"/>
    </location>
</feature>
<feature type="region of interest" description="Disordered" evidence="13">
    <location>
        <begin position="92"/>
        <end position="111"/>
    </location>
</feature>
<feature type="compositionally biased region" description="Low complexity" evidence="13">
    <location>
        <begin position="1133"/>
        <end position="1142"/>
    </location>
</feature>
<dbReference type="CDD" id="cd20818">
    <property type="entry name" value="C1_Myosin-IX"/>
    <property type="match status" value="1"/>
</dbReference>
<dbReference type="InterPro" id="IPR000198">
    <property type="entry name" value="RhoGAP_dom"/>
</dbReference>
<dbReference type="SMART" id="SM00015">
    <property type="entry name" value="IQ"/>
    <property type="match status" value="4"/>
</dbReference>
<evidence type="ECO:0000256" key="9">
    <source>
        <dbReference type="ARBA" id="ARBA00023123"/>
    </source>
</evidence>
<feature type="compositionally biased region" description="Acidic residues" evidence="13">
    <location>
        <begin position="2086"/>
        <end position="2096"/>
    </location>
</feature>
<dbReference type="GO" id="GO:0008270">
    <property type="term" value="F:zinc ion binding"/>
    <property type="evidence" value="ECO:0007669"/>
    <property type="project" value="UniProtKB-KW"/>
</dbReference>
<evidence type="ECO:0000259" key="17">
    <source>
        <dbReference type="PROSITE" id="PS51456"/>
    </source>
</evidence>
<evidence type="ECO:0000256" key="11">
    <source>
        <dbReference type="ARBA" id="ARBA00023203"/>
    </source>
</evidence>
<feature type="domain" description="Rho-GAP" evidence="16">
    <location>
        <begin position="1804"/>
        <end position="1991"/>
    </location>
</feature>
<feature type="region of interest" description="Disordered" evidence="13">
    <location>
        <begin position="721"/>
        <end position="741"/>
    </location>
</feature>
<sequence length="2210" mass="251165">MEEKNARFIVTVYVGSLSEDFEALSVEASKHTTAEEIVSCIVQKLGFPNPHEFELAEVIGNSFGQECKERRISSYESPVALKLLWPKIPESADTDSLNSKSWASQESASSPGPDCYRFCLREKLTDTLWNESFVKDTQFIRDYFYRFHFQPKDKEYPDLCQLPDLNESTLLESLKSRFTAGHIYTYVGSILIAVNPFKFYPIYNPKYVKLYQNRRREELPPHIFAIADSAYHTMLKEKKNQCIVISGESGSGKTESTNFLLHHLTALSQKGTHGSGVEQTILSAGPVLEAFGNAKTAHNNNSSRFGKFIQVSYRENGMVHGSIVQKFLLEKSRICCQAPNERNYHVFYYLLAGASDTEKENLNLLPPYSYHYLNQSGCYTLDGVDESYEFSRLKQSMEMVGFGADKQRKLFNVLSAVLLLGNVKFLPKKSSYRDESVLVKNPEVVSQISSLLRVTQGTLLASLTSKRARVSGEMLVINYRMAEAIAARDAMAKCLYGSLFDWIVLQLNHALLSKKGPVGNDARGNSIGVLDIFGFEDFQNCNSFEQYCINYANEHLQHYFNQHVFKYEQEEYKKEGIRWTNIEFLDNSKCLSLIEAKPNGLICILDDQCNFPGATNETLLQKFNSVHKEHRFYEVPQKREAAFVICHYAGKVKYQVIEFREKNMDLMRHDIVSVLKNSSCAFVRELVGIDPVAVFRWAILRAFFRAYFAFHDAGRKHRANKENRTLSQVCSSPGQRRSSVSKDNLVKKARSFRSQASLYRGLKTLRSVKTLASHLAAIGVSNKHYNPRKQPISVSQQFQQSLHSLMVTLNQANPFFIRCIKSNSEKIPNVFDNSIVQRQLRYTGMLETVRIRQAGYNVRLNFDEFIHLYRILLPKGLKSEREDVEALLLSLNLNPSNYQLGEHKVFLRESEKIKLDYFLHQQILSSITCIQRWYRSILERRHFLHVQHAVVTIQSYVRMFLAQKFVANLRMMNLAATYIQKIWRGHRVRKWYQNLRSRCVQFQARVRGNIIRQQVAGLLEQRRKLSKERENTEVIFRKESADRLDIYDSQHDIFSKRNSKVGIEELDGVNSTSINPPKEYAEDVPLFVTSPLRKEHRSDISLPDELMSAVHYDEADDNANLFDLNAKKDKSASTKTPSSSKNPFHRAKKHIKTIMISGGNSKTKLEKHEATLLESGSEAEENENVFPQEVPGSSSKSKPCRKEELKSKNKNSSSKQSTFVDVKSSSSLQKPDLQLRQTKSLQTMTDVSPTKHSDSAIGSTNINRGYGTIDVTRSANNTEPLFDQSYHASLGRPKLDRKVQLFDGSLVNNGFESQRLNQKSRRESEGIVSVNSLNHRRSSRDSAQSYTGSPSMSSQDSLFFNMNTTSVNGPLSPGQVLRDKPLPQRLSTSTSEYSIPESSVLGTSAQKSRKQSLKFETQILPSPVDSFTGRDIRRTRSVSESRGSNGNIAQDFSNEEQSLSKSKLGASPSETDDYGVGKSKRNGYHVLEKNSKFHRGDSCGACKKNMHAVFSPGYYKCLECHLYFHDKCIQSGAIMSHVCEYQNRNFFFKTSRSKSETIGRRLKRKQSKSQTDVSKPKFSLTGTSEFTDAADQIISDWRELQKMQEFISAKIYQVTNKESGKSSKVDKVFEQALREFKESLVSTFSVASKQGGMMQLNITYKDLISYFANIMETVCKQEGIGSDFPTTMGVNALRGFLNEFMNDSRLEEKPKVAKNRKKVKRSKRQKVEESISYLGHSFVAMVVYIPTACEICSSFIMWPIERGVVCQKCKLACHKKCHPKLQIECNEGRIRGTSDSNESGIFGVPLSSLVPENGTVPLIVDQLITVIEFYGLRQEGLYRKSGVSSSVRELKNEFKEGKQIDWEAFSPHVFTSVLKSFFRELPEPLLTFELYDEFLRAADLSLLEDRIQTIFAILKKLPKPNYDLMERLIFHLVRVALYEDKNRMNANSLAIVFAPCILRTNKCRQAQESLTDVSRQTQCIETIISEQLKKVKATLSNIESVDSAAFSFSFRLHSLRNSKLPSERRTHLTQASSKKHSPGRPDVHPFLELMTPEEEEAYLQRHIRHLQNEKAMLALVLPSLSRTPSDDEMLSTDPEVDSSAGSVDDLHRDGISSPKQGHAHSSKLDTFMFAPCQECLSSGSRASASSLLPHNVIKTKNRGPVRKPPSRFVRNQFHPVNFGEDEAEDCFDCESDPDDSKDQSNDEDEGAIMV</sequence>
<dbReference type="PROSITE" id="PS00479">
    <property type="entry name" value="ZF_DAG_PE_1"/>
    <property type="match status" value="1"/>
</dbReference>
<comment type="caution">
    <text evidence="18">The sequence shown here is derived from an EMBL/GenBank/DDBJ whole genome shotgun (WGS) entry which is preliminary data.</text>
</comment>
<dbReference type="GO" id="GO:0000146">
    <property type="term" value="F:microfilament motor activity"/>
    <property type="evidence" value="ECO:0007669"/>
    <property type="project" value="InterPro"/>
</dbReference>
<feature type="compositionally biased region" description="Polar residues" evidence="13">
    <location>
        <begin position="1440"/>
        <end position="1461"/>
    </location>
</feature>
<evidence type="ECO:0000256" key="8">
    <source>
        <dbReference type="ARBA" id="ARBA00023054"/>
    </source>
</evidence>
<protein>
    <submittedName>
        <fullName evidence="18">Uncharacterized protein</fullName>
    </submittedName>
</protein>
<evidence type="ECO:0000256" key="12">
    <source>
        <dbReference type="PROSITE-ProRule" id="PRU00782"/>
    </source>
</evidence>
<keyword evidence="10 12" id="KW-0505">Motor protein</keyword>
<evidence type="ECO:0000256" key="5">
    <source>
        <dbReference type="ARBA" id="ARBA00022741"/>
    </source>
</evidence>
<dbReference type="FunFam" id="3.40.850.10:FF:000008">
    <property type="entry name" value="Putative unconventional myosin-IXa"/>
    <property type="match status" value="1"/>
</dbReference>
<comment type="similarity">
    <text evidence="2 12">Belongs to the TRAFAC class myosin-kinesin ATPase superfamily. Myosin family.</text>
</comment>
<dbReference type="SMART" id="SM00242">
    <property type="entry name" value="MYSc"/>
    <property type="match status" value="1"/>
</dbReference>
<dbReference type="GO" id="GO:0048513">
    <property type="term" value="P:animal organ development"/>
    <property type="evidence" value="ECO:0007669"/>
    <property type="project" value="UniProtKB-ARBA"/>
</dbReference>
<feature type="region of interest" description="Disordered" evidence="13">
    <location>
        <begin position="2021"/>
        <end position="2042"/>
    </location>
</feature>
<feature type="region of interest" description="Actin-binding" evidence="12">
    <location>
        <begin position="802"/>
        <end position="824"/>
    </location>
</feature>
<dbReference type="Pfam" id="PF00063">
    <property type="entry name" value="Myosin_head"/>
    <property type="match status" value="1"/>
</dbReference>
<dbReference type="PROSITE" id="PS50238">
    <property type="entry name" value="RHOGAP"/>
    <property type="match status" value="1"/>
</dbReference>
<dbReference type="PROSITE" id="PS50096">
    <property type="entry name" value="IQ"/>
    <property type="match status" value="2"/>
</dbReference>
<evidence type="ECO:0000313" key="19">
    <source>
        <dbReference type="Proteomes" id="UP000708208"/>
    </source>
</evidence>
<dbReference type="GO" id="GO:0048731">
    <property type="term" value="P:system development"/>
    <property type="evidence" value="ECO:0007669"/>
    <property type="project" value="UniProtKB-ARBA"/>
</dbReference>
<dbReference type="SMART" id="SM00314">
    <property type="entry name" value="RA"/>
    <property type="match status" value="1"/>
</dbReference>
<dbReference type="InterPro" id="IPR000048">
    <property type="entry name" value="IQ_motif_EF-hand-BS"/>
</dbReference>
<feature type="compositionally biased region" description="Acidic residues" evidence="13">
    <location>
        <begin position="2179"/>
        <end position="2193"/>
    </location>
</feature>
<gene>
    <name evidence="18" type="ORF">AFUS01_LOCUS12370</name>
</gene>
<dbReference type="GO" id="GO:0005096">
    <property type="term" value="F:GTPase activator activity"/>
    <property type="evidence" value="ECO:0007669"/>
    <property type="project" value="InterPro"/>
</dbReference>
<keyword evidence="19" id="KW-1185">Reference proteome</keyword>
<evidence type="ECO:0000256" key="7">
    <source>
        <dbReference type="ARBA" id="ARBA00022840"/>
    </source>
</evidence>
<dbReference type="InterPro" id="IPR046987">
    <property type="entry name" value="Myo9"/>
</dbReference>
<dbReference type="GO" id="GO:0016459">
    <property type="term" value="C:myosin complex"/>
    <property type="evidence" value="ECO:0007669"/>
    <property type="project" value="UniProtKB-KW"/>
</dbReference>
<dbReference type="GO" id="GO:0051015">
    <property type="term" value="F:actin filament binding"/>
    <property type="evidence" value="ECO:0007669"/>
    <property type="project" value="TreeGrafter"/>
</dbReference>
<dbReference type="InterPro" id="IPR036023">
    <property type="entry name" value="MYSc_Myo9"/>
</dbReference>
<feature type="region of interest" description="Disordered" evidence="13">
    <location>
        <begin position="1174"/>
        <end position="1259"/>
    </location>
</feature>
<feature type="region of interest" description="Disordered" evidence="13">
    <location>
        <begin position="1424"/>
        <end position="1480"/>
    </location>
</feature>
<keyword evidence="7 12" id="KW-0067">ATP-binding</keyword>
<dbReference type="GO" id="GO:0005524">
    <property type="term" value="F:ATP binding"/>
    <property type="evidence" value="ECO:0007669"/>
    <property type="project" value="UniProtKB-UniRule"/>
</dbReference>
<reference evidence="18" key="1">
    <citation type="submission" date="2021-06" db="EMBL/GenBank/DDBJ databases">
        <authorList>
            <person name="Hodson N. C."/>
            <person name="Mongue J. A."/>
            <person name="Jaron S. K."/>
        </authorList>
    </citation>
    <scope>NUCLEOTIDE SEQUENCE</scope>
</reference>
<feature type="compositionally biased region" description="Polar residues" evidence="13">
    <location>
        <begin position="725"/>
        <end position="741"/>
    </location>
</feature>
<keyword evidence="6" id="KW-0479">Metal-binding</keyword>
<name>A0A8J2NY61_9HEXA</name>